<keyword evidence="10" id="KW-1185">Reference proteome</keyword>
<feature type="region of interest" description="Disordered" evidence="7">
    <location>
        <begin position="349"/>
        <end position="391"/>
    </location>
</feature>
<dbReference type="OrthoDB" id="420264at2759"/>
<dbReference type="Proteomes" id="UP000012073">
    <property type="component" value="Unassembled WGS sequence"/>
</dbReference>
<dbReference type="KEGG" id="ccp:CHC_T00000174001"/>
<dbReference type="AlphaFoldDB" id="R7QMB6"/>
<feature type="compositionally biased region" description="Polar residues" evidence="7">
    <location>
        <begin position="557"/>
        <end position="566"/>
    </location>
</feature>
<comment type="cofactor">
    <cofactor evidence="1">
        <name>Zn(2+)</name>
        <dbReference type="ChEBI" id="CHEBI:29105"/>
    </cofactor>
</comment>
<dbReference type="Gene3D" id="3.30.1600.10">
    <property type="entry name" value="SIR2/SIRT2 'Small Domain"/>
    <property type="match status" value="1"/>
</dbReference>
<feature type="active site" description="Proton acceptor" evidence="6">
    <location>
        <position position="176"/>
    </location>
</feature>
<dbReference type="InterPro" id="IPR050134">
    <property type="entry name" value="NAD-dep_sirtuin_deacylases"/>
</dbReference>
<gene>
    <name evidence="9" type="ORF">CHC_T00000174001</name>
</gene>
<dbReference type="InterPro" id="IPR026591">
    <property type="entry name" value="Sirtuin_cat_small_dom_sf"/>
</dbReference>
<evidence type="ECO:0000256" key="3">
    <source>
        <dbReference type="ARBA" id="ARBA00022723"/>
    </source>
</evidence>
<evidence type="ECO:0000256" key="4">
    <source>
        <dbReference type="ARBA" id="ARBA00022833"/>
    </source>
</evidence>
<dbReference type="GO" id="GO:0070403">
    <property type="term" value="F:NAD+ binding"/>
    <property type="evidence" value="ECO:0007669"/>
    <property type="project" value="InterPro"/>
</dbReference>
<dbReference type="GO" id="GO:0046872">
    <property type="term" value="F:metal ion binding"/>
    <property type="evidence" value="ECO:0007669"/>
    <property type="project" value="UniProtKB-KW"/>
</dbReference>
<name>R7QMB6_CHOCR</name>
<proteinExistence type="predicted"/>
<dbReference type="GO" id="GO:0005634">
    <property type="term" value="C:nucleus"/>
    <property type="evidence" value="ECO:0007669"/>
    <property type="project" value="TreeGrafter"/>
</dbReference>
<organism evidence="9 10">
    <name type="scientific">Chondrus crispus</name>
    <name type="common">Carrageen Irish moss</name>
    <name type="synonym">Polymorpha crispa</name>
    <dbReference type="NCBI Taxonomy" id="2769"/>
    <lineage>
        <taxon>Eukaryota</taxon>
        <taxon>Rhodophyta</taxon>
        <taxon>Florideophyceae</taxon>
        <taxon>Rhodymeniophycidae</taxon>
        <taxon>Gigartinales</taxon>
        <taxon>Gigartinaceae</taxon>
        <taxon>Chondrus</taxon>
    </lineage>
</organism>
<feature type="region of interest" description="Disordered" evidence="7">
    <location>
        <begin position="525"/>
        <end position="566"/>
    </location>
</feature>
<dbReference type="GeneID" id="17326885"/>
<protein>
    <recommendedName>
        <fullName evidence="8">Deacetylase sirtuin-type domain-containing protein</fullName>
    </recommendedName>
</protein>
<dbReference type="RefSeq" id="XP_005719155.1">
    <property type="nucleotide sequence ID" value="XM_005719098.1"/>
</dbReference>
<accession>R7QMB6</accession>
<evidence type="ECO:0000313" key="10">
    <source>
        <dbReference type="Proteomes" id="UP000012073"/>
    </source>
</evidence>
<dbReference type="InterPro" id="IPR029035">
    <property type="entry name" value="DHS-like_NAD/FAD-binding_dom"/>
</dbReference>
<dbReference type="Gene3D" id="3.40.50.1220">
    <property type="entry name" value="TPP-binding domain"/>
    <property type="match status" value="1"/>
</dbReference>
<dbReference type="PANTHER" id="PTHR11085:SF9">
    <property type="entry name" value="NAD-DEPENDENT PROTEIN DEACETYLASE SIRTUIN-1"/>
    <property type="match status" value="1"/>
</dbReference>
<dbReference type="STRING" id="2769.R7QMB6"/>
<evidence type="ECO:0000256" key="5">
    <source>
        <dbReference type="ARBA" id="ARBA00023027"/>
    </source>
</evidence>
<feature type="binding site" evidence="6">
    <location>
        <position position="189"/>
    </location>
    <ligand>
        <name>Zn(2+)</name>
        <dbReference type="ChEBI" id="CHEBI:29105"/>
    </ligand>
</feature>
<evidence type="ECO:0000256" key="2">
    <source>
        <dbReference type="ARBA" id="ARBA00022679"/>
    </source>
</evidence>
<evidence type="ECO:0000256" key="1">
    <source>
        <dbReference type="ARBA" id="ARBA00001947"/>
    </source>
</evidence>
<keyword evidence="3 6" id="KW-0479">Metal-binding</keyword>
<evidence type="ECO:0000313" key="9">
    <source>
        <dbReference type="EMBL" id="CDF39244.1"/>
    </source>
</evidence>
<sequence length="566" mass="60739">MADPVFAALAASPGLRNDLRTVARLCQAILTIDDDDLEDLVCSRPRLELALSGLVDVAKLIDDARNIVVLTGAGVSVSCGIPDFRSKGGLYDAVLERFGLEDPQAIFDLEEFKMDPTLFYSFAKDVMPSNDLRPSPTHRFIAELEARGKLLRNYSQNIDGLERRAGVSEERVILCHGSFLTATCMRASCRASICGSEIAVEVAAGTVPLCRKCVHGKKRSSSKKKDDSDDDDGMDACSMGVLKPDIVFFGENLPKRVRDNLETDALRADLVLVLGTSLQVSPVARIPQYFHDQVPRILVNRELVTYDFDVELLGNCDSVVAELRKALSWDGSTPQRDDQVSEPVRRDLVKGAWESSPVTETADGSAALSKTKPDKLENTDSHPVAQFRPPRRFLFPGASNCVRENRGDLEPASNHVSLKVGHEAAMATTDQSGNEIGANRHGPPIGAHLASTRSGAIMKEDPTNRDGTCIGKVAIAPAASVAEMDGADGQVWNSGEEGTADLPLPNRVVIEKGIQDSHNAASELAKCNDSGDSTASGTGGFSTDAETTCAPSKKLKTSNTGYGENA</sequence>
<dbReference type="PROSITE" id="PS50305">
    <property type="entry name" value="SIRTUIN"/>
    <property type="match status" value="1"/>
</dbReference>
<keyword evidence="5" id="KW-0520">NAD</keyword>
<dbReference type="Gramene" id="CDF39244">
    <property type="protein sequence ID" value="CDF39244"/>
    <property type="gene ID" value="CHC_T00000174001"/>
</dbReference>
<evidence type="ECO:0000259" key="8">
    <source>
        <dbReference type="PROSITE" id="PS50305"/>
    </source>
</evidence>
<keyword evidence="4 6" id="KW-0862">Zinc</keyword>
<dbReference type="InterPro" id="IPR026590">
    <property type="entry name" value="Ssirtuin_cat_dom"/>
</dbReference>
<dbReference type="Pfam" id="PF02146">
    <property type="entry name" value="SIR2"/>
    <property type="match status" value="1"/>
</dbReference>
<feature type="domain" description="Deacetylase sirtuin-type" evidence="8">
    <location>
        <begin position="44"/>
        <end position="330"/>
    </location>
</feature>
<dbReference type="GO" id="GO:0017136">
    <property type="term" value="F:histone deacetylase activity, NAD-dependent"/>
    <property type="evidence" value="ECO:0007669"/>
    <property type="project" value="TreeGrafter"/>
</dbReference>
<dbReference type="PhylomeDB" id="R7QMB6"/>
<dbReference type="SUPFAM" id="SSF52467">
    <property type="entry name" value="DHS-like NAD/FAD-binding domain"/>
    <property type="match status" value="1"/>
</dbReference>
<dbReference type="EMBL" id="HG002013">
    <property type="protein sequence ID" value="CDF39244.1"/>
    <property type="molecule type" value="Genomic_DNA"/>
</dbReference>
<reference evidence="10" key="1">
    <citation type="journal article" date="2013" name="Proc. Natl. Acad. Sci. U.S.A.">
        <title>Genome structure and metabolic features in the red seaweed Chondrus crispus shed light on evolution of the Archaeplastida.</title>
        <authorList>
            <person name="Collen J."/>
            <person name="Porcel B."/>
            <person name="Carre W."/>
            <person name="Ball S.G."/>
            <person name="Chaparro C."/>
            <person name="Tonon T."/>
            <person name="Barbeyron T."/>
            <person name="Michel G."/>
            <person name="Noel B."/>
            <person name="Valentin K."/>
            <person name="Elias M."/>
            <person name="Artiguenave F."/>
            <person name="Arun A."/>
            <person name="Aury J.M."/>
            <person name="Barbosa-Neto J.F."/>
            <person name="Bothwell J.H."/>
            <person name="Bouget F.Y."/>
            <person name="Brillet L."/>
            <person name="Cabello-Hurtado F."/>
            <person name="Capella-Gutierrez S."/>
            <person name="Charrier B."/>
            <person name="Cladiere L."/>
            <person name="Cock J.M."/>
            <person name="Coelho S.M."/>
            <person name="Colleoni C."/>
            <person name="Czjzek M."/>
            <person name="Da Silva C."/>
            <person name="Delage L."/>
            <person name="Denoeud F."/>
            <person name="Deschamps P."/>
            <person name="Dittami S.M."/>
            <person name="Gabaldon T."/>
            <person name="Gachon C.M."/>
            <person name="Groisillier A."/>
            <person name="Herve C."/>
            <person name="Jabbari K."/>
            <person name="Katinka M."/>
            <person name="Kloareg B."/>
            <person name="Kowalczyk N."/>
            <person name="Labadie K."/>
            <person name="Leblanc C."/>
            <person name="Lopez P.J."/>
            <person name="McLachlan D.H."/>
            <person name="Meslet-Cladiere L."/>
            <person name="Moustafa A."/>
            <person name="Nehr Z."/>
            <person name="Nyvall Collen P."/>
            <person name="Panaud O."/>
            <person name="Partensky F."/>
            <person name="Poulain J."/>
            <person name="Rensing S.A."/>
            <person name="Rousvoal S."/>
            <person name="Samson G."/>
            <person name="Symeonidi A."/>
            <person name="Weissenbach J."/>
            <person name="Zambounis A."/>
            <person name="Wincker P."/>
            <person name="Boyen C."/>
        </authorList>
    </citation>
    <scope>NUCLEOTIDE SEQUENCE [LARGE SCALE GENOMIC DNA]</scope>
    <source>
        <strain evidence="10">cv. Stackhouse</strain>
    </source>
</reference>
<dbReference type="InterPro" id="IPR003000">
    <property type="entry name" value="Sirtuin"/>
</dbReference>
<feature type="binding site" evidence="6">
    <location>
        <position position="237"/>
    </location>
    <ligand>
        <name>Zn(2+)</name>
        <dbReference type="ChEBI" id="CHEBI:29105"/>
    </ligand>
</feature>
<feature type="compositionally biased region" description="Low complexity" evidence="7">
    <location>
        <begin position="530"/>
        <end position="545"/>
    </location>
</feature>
<feature type="binding site" evidence="6">
    <location>
        <position position="210"/>
    </location>
    <ligand>
        <name>Zn(2+)</name>
        <dbReference type="ChEBI" id="CHEBI:29105"/>
    </ligand>
</feature>
<evidence type="ECO:0000256" key="7">
    <source>
        <dbReference type="SAM" id="MobiDB-lite"/>
    </source>
</evidence>
<keyword evidence="2" id="KW-0808">Transferase</keyword>
<dbReference type="PANTHER" id="PTHR11085">
    <property type="entry name" value="NAD-DEPENDENT PROTEIN DEACYLASE SIRTUIN-5, MITOCHONDRIAL-RELATED"/>
    <property type="match status" value="1"/>
</dbReference>
<feature type="binding site" evidence="6">
    <location>
        <position position="184"/>
    </location>
    <ligand>
        <name>Zn(2+)</name>
        <dbReference type="ChEBI" id="CHEBI:29105"/>
    </ligand>
</feature>
<evidence type="ECO:0000256" key="6">
    <source>
        <dbReference type="PROSITE-ProRule" id="PRU00236"/>
    </source>
</evidence>
<feature type="compositionally biased region" description="Basic and acidic residues" evidence="7">
    <location>
        <begin position="371"/>
        <end position="380"/>
    </location>
</feature>